<gene>
    <name evidence="1" type="ORF">GCM10010832_19570</name>
</gene>
<accession>A0ABQ1SHU3</accession>
<dbReference type="SUPFAM" id="SSF49265">
    <property type="entry name" value="Fibronectin type III"/>
    <property type="match status" value="1"/>
</dbReference>
<protein>
    <recommendedName>
        <fullName evidence="3">Fibronectin type-III domain-containing protein</fullName>
    </recommendedName>
</protein>
<dbReference type="RefSeq" id="WP_188458938.1">
    <property type="nucleotide sequence ID" value="NZ_BMGM01000008.1"/>
</dbReference>
<dbReference type="Proteomes" id="UP000599179">
    <property type="component" value="Unassembled WGS sequence"/>
</dbReference>
<dbReference type="InterPro" id="IPR013783">
    <property type="entry name" value="Ig-like_fold"/>
</dbReference>
<dbReference type="Gene3D" id="2.60.40.10">
    <property type="entry name" value="Immunoglobulins"/>
    <property type="match status" value="2"/>
</dbReference>
<dbReference type="EMBL" id="BMGM01000008">
    <property type="protein sequence ID" value="GGE39408.1"/>
    <property type="molecule type" value="Genomic_DNA"/>
</dbReference>
<comment type="caution">
    <text evidence="1">The sequence shown here is derived from an EMBL/GenBank/DDBJ whole genome shotgun (WGS) entry which is preliminary data.</text>
</comment>
<sequence length="233" mass="25405">MKKFIKIISIFTVLGFITLSCSEDDDSAAINTIVPPSSATLIFPENNRVCNEGTIISETESDVLFQWEESENTSSYILKINDLDNGTTRNISTLSTEFLIRILRGKPYSWSVTSLGSDGSESAESSVWSFYNSGLPIESHAPFPATVISPNSGSSVEQGSVTLEWEASDIDNDIASYALFLDTVNPPETELSTTSNTNTEVSVSSGNVYYWKIVTIDEVGNTSTSQVFQFAVN</sequence>
<proteinExistence type="predicted"/>
<reference evidence="2" key="1">
    <citation type="journal article" date="2019" name="Int. J. Syst. Evol. Microbiol.">
        <title>The Global Catalogue of Microorganisms (GCM) 10K type strain sequencing project: providing services to taxonomists for standard genome sequencing and annotation.</title>
        <authorList>
            <consortium name="The Broad Institute Genomics Platform"/>
            <consortium name="The Broad Institute Genome Sequencing Center for Infectious Disease"/>
            <person name="Wu L."/>
            <person name="Ma J."/>
        </authorList>
    </citation>
    <scope>NUCLEOTIDE SEQUENCE [LARGE SCALE GENOMIC DNA]</scope>
    <source>
        <strain evidence="2">CGMCC 1.12931</strain>
    </source>
</reference>
<dbReference type="PROSITE" id="PS51257">
    <property type="entry name" value="PROKAR_LIPOPROTEIN"/>
    <property type="match status" value="1"/>
</dbReference>
<organism evidence="1 2">
    <name type="scientific">Psychroflexus planctonicus</name>
    <dbReference type="NCBI Taxonomy" id="1526575"/>
    <lineage>
        <taxon>Bacteria</taxon>
        <taxon>Pseudomonadati</taxon>
        <taxon>Bacteroidota</taxon>
        <taxon>Flavobacteriia</taxon>
        <taxon>Flavobacteriales</taxon>
        <taxon>Flavobacteriaceae</taxon>
        <taxon>Psychroflexus</taxon>
    </lineage>
</organism>
<name>A0ABQ1SHU3_9FLAO</name>
<keyword evidence="2" id="KW-1185">Reference proteome</keyword>
<dbReference type="InterPro" id="IPR036116">
    <property type="entry name" value="FN3_sf"/>
</dbReference>
<evidence type="ECO:0000313" key="2">
    <source>
        <dbReference type="Proteomes" id="UP000599179"/>
    </source>
</evidence>
<evidence type="ECO:0000313" key="1">
    <source>
        <dbReference type="EMBL" id="GGE39408.1"/>
    </source>
</evidence>
<evidence type="ECO:0008006" key="3">
    <source>
        <dbReference type="Google" id="ProtNLM"/>
    </source>
</evidence>